<proteinExistence type="predicted"/>
<sequence length="348" mass="37566">METPRDVVVGLARWYCANARPHFAKSTATPPANRPCRRRRLRDITAPNLLSHVVVKVLRCERANSASREVVTHVALSDGSESDDLLGMVGASTRGGRRGVVPGSVPSIPWSISSVLLRSMEDGSRVLLTHALSRSSTGGLGGAPSHDRGSLILVPTAETTASILAPDHPYYVHSNITGGVGEDPFALQLVSVMSQQHGHCRGVIAVEAPLMDIIVDGIPTSFMEGSHWQTPCLLSRFLIDHPSISTGFQALDLPSSYRSATLILDPISLACDIMINADGDAMKLICMDVPVEDMVFDATIVTPNPYLSHVGDLLKALCTEKVPIRWILEQESEYGWFVTNATLLNISN</sequence>
<reference evidence="1 2" key="1">
    <citation type="submission" date="2024-10" db="EMBL/GenBank/DDBJ databases">
        <title>Updated reference genomes for cyclostephanoid diatoms.</title>
        <authorList>
            <person name="Roberts W.R."/>
            <person name="Alverson A.J."/>
        </authorList>
    </citation>
    <scope>NUCLEOTIDE SEQUENCE [LARGE SCALE GENOMIC DNA]</scope>
    <source>
        <strain evidence="1 2">AJA276-08</strain>
    </source>
</reference>
<organism evidence="1 2">
    <name type="scientific">Stephanodiscus triporus</name>
    <dbReference type="NCBI Taxonomy" id="2934178"/>
    <lineage>
        <taxon>Eukaryota</taxon>
        <taxon>Sar</taxon>
        <taxon>Stramenopiles</taxon>
        <taxon>Ochrophyta</taxon>
        <taxon>Bacillariophyta</taxon>
        <taxon>Coscinodiscophyceae</taxon>
        <taxon>Thalassiosirophycidae</taxon>
        <taxon>Stephanodiscales</taxon>
        <taxon>Stephanodiscaceae</taxon>
        <taxon>Stephanodiscus</taxon>
    </lineage>
</organism>
<comment type="caution">
    <text evidence="1">The sequence shown here is derived from an EMBL/GenBank/DDBJ whole genome shotgun (WGS) entry which is preliminary data.</text>
</comment>
<protein>
    <submittedName>
        <fullName evidence="1">Uncharacterized protein</fullName>
    </submittedName>
</protein>
<evidence type="ECO:0000313" key="1">
    <source>
        <dbReference type="EMBL" id="KAL3794806.1"/>
    </source>
</evidence>
<gene>
    <name evidence="1" type="ORF">ACHAW5_005227</name>
</gene>
<keyword evidence="2" id="KW-1185">Reference proteome</keyword>
<name>A0ABD3Q5L9_9STRA</name>
<dbReference type="Proteomes" id="UP001530315">
    <property type="component" value="Unassembled WGS sequence"/>
</dbReference>
<accession>A0ABD3Q5L9</accession>
<evidence type="ECO:0000313" key="2">
    <source>
        <dbReference type="Proteomes" id="UP001530315"/>
    </source>
</evidence>
<dbReference type="EMBL" id="JALLAZ020000452">
    <property type="protein sequence ID" value="KAL3794806.1"/>
    <property type="molecule type" value="Genomic_DNA"/>
</dbReference>
<dbReference type="AlphaFoldDB" id="A0ABD3Q5L9"/>